<comment type="similarity">
    <text evidence="1">Belongs to the low molecular weight phosphotyrosine protein phosphatase family.</text>
</comment>
<dbReference type="InterPro" id="IPR023485">
    <property type="entry name" value="Ptyr_pPase"/>
</dbReference>
<evidence type="ECO:0000259" key="6">
    <source>
        <dbReference type="SMART" id="SM00226"/>
    </source>
</evidence>
<accession>A0A2S9YXW7</accession>
<sequence length="176" mass="19245">MSSPVSHPETTTTPSPNKLSVCFVCLGNICRSPTAEGVFTKLVVDAGLRGRIRVDSVGTGAWHKGERADKRARTEAQRRGYDLQSVARQITTADFTNHNLLIGMDLTNLRELEALAAKSNGTAKISLLRSYDPLSPTDAEVPDPYYGGVEDFTRMFDMVEAACKGLLARLRSEWGL</sequence>
<dbReference type="GO" id="GO:0004725">
    <property type="term" value="F:protein tyrosine phosphatase activity"/>
    <property type="evidence" value="ECO:0007669"/>
    <property type="project" value="UniProtKB-EC"/>
</dbReference>
<evidence type="ECO:0000313" key="8">
    <source>
        <dbReference type="Proteomes" id="UP000238823"/>
    </source>
</evidence>
<evidence type="ECO:0000256" key="5">
    <source>
        <dbReference type="PIRSR" id="PIRSR617867-1"/>
    </source>
</evidence>
<feature type="domain" description="Phosphotyrosine protein phosphatase I" evidence="6">
    <location>
        <begin position="19"/>
        <end position="169"/>
    </location>
</feature>
<keyword evidence="3 7" id="KW-0378">Hydrolase</keyword>
<dbReference type="InterPro" id="IPR050438">
    <property type="entry name" value="LMW_PTPase"/>
</dbReference>
<dbReference type="InterPro" id="IPR017867">
    <property type="entry name" value="Tyr_phospatase_low_mol_wt"/>
</dbReference>
<dbReference type="OrthoDB" id="9784339at2"/>
<feature type="active site" description="Nucleophile" evidence="5">
    <location>
        <position position="25"/>
    </location>
</feature>
<dbReference type="Pfam" id="PF01451">
    <property type="entry name" value="LMWPc"/>
    <property type="match status" value="1"/>
</dbReference>
<dbReference type="PANTHER" id="PTHR11717:SF7">
    <property type="entry name" value="LOW MOLECULAR WEIGHT PHOSPHOTYROSINE PROTEIN PHOSPHATASE"/>
    <property type="match status" value="1"/>
</dbReference>
<evidence type="ECO:0000256" key="2">
    <source>
        <dbReference type="ARBA" id="ARBA00013064"/>
    </source>
</evidence>
<feature type="active site" evidence="5">
    <location>
        <position position="31"/>
    </location>
</feature>
<comment type="caution">
    <text evidence="7">The sequence shown here is derived from an EMBL/GenBank/DDBJ whole genome shotgun (WGS) entry which is preliminary data.</text>
</comment>
<protein>
    <recommendedName>
        <fullName evidence="2">protein-tyrosine-phosphatase</fullName>
        <ecNumber evidence="2">3.1.3.48</ecNumber>
    </recommendedName>
</protein>
<dbReference type="SMART" id="SM00226">
    <property type="entry name" value="LMWPc"/>
    <property type="match status" value="1"/>
</dbReference>
<dbReference type="EMBL" id="PVNL01000006">
    <property type="protein sequence ID" value="PRQ09945.1"/>
    <property type="molecule type" value="Genomic_DNA"/>
</dbReference>
<dbReference type="PANTHER" id="PTHR11717">
    <property type="entry name" value="LOW MOLECULAR WEIGHT PROTEIN TYROSINE PHOSPHATASE"/>
    <property type="match status" value="1"/>
</dbReference>
<evidence type="ECO:0000256" key="1">
    <source>
        <dbReference type="ARBA" id="ARBA00011063"/>
    </source>
</evidence>
<dbReference type="AlphaFoldDB" id="A0A2S9YXW7"/>
<dbReference type="RefSeq" id="WP_106087423.1">
    <property type="nucleotide sequence ID" value="NZ_PVNL01000006.1"/>
</dbReference>
<evidence type="ECO:0000313" key="7">
    <source>
        <dbReference type="EMBL" id="PRQ09945.1"/>
    </source>
</evidence>
<keyword evidence="4" id="KW-0904">Protein phosphatase</keyword>
<name>A0A2S9YXW7_9BACT</name>
<proteinExistence type="inferred from homology"/>
<evidence type="ECO:0000256" key="4">
    <source>
        <dbReference type="ARBA" id="ARBA00022912"/>
    </source>
</evidence>
<reference evidence="7 8" key="1">
    <citation type="submission" date="2018-03" db="EMBL/GenBank/DDBJ databases">
        <title>Draft Genome Sequences of the Obligatory Marine Myxobacteria Enhygromyxa salina SWB007.</title>
        <authorList>
            <person name="Poehlein A."/>
            <person name="Moghaddam J.A."/>
            <person name="Harms H."/>
            <person name="Alanjari M."/>
            <person name="Koenig G.M."/>
            <person name="Daniel R."/>
            <person name="Schaeberle T.F."/>
        </authorList>
    </citation>
    <scope>NUCLEOTIDE SEQUENCE [LARGE SCALE GENOMIC DNA]</scope>
    <source>
        <strain evidence="7 8">SWB007</strain>
    </source>
</reference>
<organism evidence="7 8">
    <name type="scientific">Enhygromyxa salina</name>
    <dbReference type="NCBI Taxonomy" id="215803"/>
    <lineage>
        <taxon>Bacteria</taxon>
        <taxon>Pseudomonadati</taxon>
        <taxon>Myxococcota</taxon>
        <taxon>Polyangia</taxon>
        <taxon>Nannocystales</taxon>
        <taxon>Nannocystaceae</taxon>
        <taxon>Enhygromyxa</taxon>
    </lineage>
</organism>
<dbReference type="EC" id="3.1.3.48" evidence="2"/>
<dbReference type="Proteomes" id="UP000238823">
    <property type="component" value="Unassembled WGS sequence"/>
</dbReference>
<dbReference type="CDD" id="cd16343">
    <property type="entry name" value="LMWPTP"/>
    <property type="match status" value="1"/>
</dbReference>
<feature type="active site" description="Proton donor" evidence="5">
    <location>
        <position position="143"/>
    </location>
</feature>
<dbReference type="PRINTS" id="PR00719">
    <property type="entry name" value="LMWPTPASE"/>
</dbReference>
<dbReference type="InterPro" id="IPR036196">
    <property type="entry name" value="Ptyr_pPase_sf"/>
</dbReference>
<evidence type="ECO:0000256" key="3">
    <source>
        <dbReference type="ARBA" id="ARBA00022801"/>
    </source>
</evidence>
<gene>
    <name evidence="7" type="primary">yfkJ_1</name>
    <name evidence="7" type="ORF">ENSA7_03260</name>
</gene>
<dbReference type="FunFam" id="3.40.50.2300:FF:000113">
    <property type="entry name" value="Low molecular weight protein-tyrosine-phosphatase"/>
    <property type="match status" value="1"/>
</dbReference>
<dbReference type="SUPFAM" id="SSF52788">
    <property type="entry name" value="Phosphotyrosine protein phosphatases I"/>
    <property type="match status" value="1"/>
</dbReference>
<dbReference type="Gene3D" id="3.40.50.2300">
    <property type="match status" value="1"/>
</dbReference>